<protein>
    <submittedName>
        <fullName evidence="1">Uncharacterized protein</fullName>
    </submittedName>
</protein>
<dbReference type="EMBL" id="CABPSX010000002">
    <property type="protein sequence ID" value="VVG70432.1"/>
    <property type="molecule type" value="Genomic_DNA"/>
</dbReference>
<dbReference type="AlphaFoldDB" id="A0A5E5P1J8"/>
<dbReference type="Proteomes" id="UP000364291">
    <property type="component" value="Unassembled WGS sequence"/>
</dbReference>
<dbReference type="OrthoDB" id="9131379at2"/>
<gene>
    <name evidence="1" type="ORF">PAP18089_01392</name>
</gene>
<reference evidence="1 2" key="1">
    <citation type="submission" date="2019-08" db="EMBL/GenBank/DDBJ databases">
        <authorList>
            <person name="Peeters C."/>
        </authorList>
    </citation>
    <scope>NUCLEOTIDE SEQUENCE [LARGE SCALE GENOMIC DNA]</scope>
    <source>
        <strain evidence="1 2">LMG 18089</strain>
    </source>
</reference>
<evidence type="ECO:0000313" key="1">
    <source>
        <dbReference type="EMBL" id="VVG70432.1"/>
    </source>
</evidence>
<dbReference type="RefSeq" id="WP_150728565.1">
    <property type="nucleotide sequence ID" value="NZ_CABPSX010000002.1"/>
</dbReference>
<name>A0A5E5P1J8_9BURK</name>
<organism evidence="1 2">
    <name type="scientific">Pandoraea apista</name>
    <dbReference type="NCBI Taxonomy" id="93218"/>
    <lineage>
        <taxon>Bacteria</taxon>
        <taxon>Pseudomonadati</taxon>
        <taxon>Pseudomonadota</taxon>
        <taxon>Betaproteobacteria</taxon>
        <taxon>Burkholderiales</taxon>
        <taxon>Burkholderiaceae</taxon>
        <taxon>Pandoraea</taxon>
    </lineage>
</organism>
<sequence length="245" mass="27248">MTNDELKAMQDRRERHRQAEIPVQALIYAGRYGEALAAIIERFSGEDQTAVPERFPFDLDTWLCQVVGMVRESAGRAAFIRELMALNETDPVPAVWRVANTHGVQPDVYPELVVLLGSNLNREVSLYVTPGLNLSTRKGSEVMQGPLWLVLLLCVCRPTRATSIGVLAYKKSFCAADIAWIDQAASLAAKHGADLGLCKTVTWKRSKPVQQDMVAIIEARHLRQAVSEDTADQEQPIRARGRARL</sequence>
<accession>A0A5E5P1J8</accession>
<proteinExistence type="predicted"/>
<evidence type="ECO:0000313" key="2">
    <source>
        <dbReference type="Proteomes" id="UP000364291"/>
    </source>
</evidence>